<feature type="chain" id="PRO_5018039060" description="Secreted protein" evidence="1">
    <location>
        <begin position="30"/>
        <end position="211"/>
    </location>
</feature>
<keyword evidence="1" id="KW-0732">Signal</keyword>
<comment type="caution">
    <text evidence="2">The sequence shown here is derived from an EMBL/GenBank/DDBJ whole genome shotgun (WGS) entry which is preliminary data.</text>
</comment>
<dbReference type="EMBL" id="RQYC01000014">
    <property type="protein sequence ID" value="RRD89545.1"/>
    <property type="molecule type" value="Genomic_DNA"/>
</dbReference>
<evidence type="ECO:0000313" key="3">
    <source>
        <dbReference type="Proteomes" id="UP000269923"/>
    </source>
</evidence>
<accession>A0A3P2A3I7</accession>
<reference evidence="2 3" key="1">
    <citation type="submission" date="2018-11" db="EMBL/GenBank/DDBJ databases">
        <title>Genomes From Bacteria Associated with the Canine Oral Cavity: a Test Case for Automated Genome-Based Taxonomic Assignment.</title>
        <authorList>
            <person name="Coil D.A."/>
            <person name="Jospin G."/>
            <person name="Darling A.E."/>
            <person name="Wallis C."/>
            <person name="Davis I.J."/>
            <person name="Harris S."/>
            <person name="Eisen J.A."/>
            <person name="Holcombe L.J."/>
            <person name="O'Flynn C."/>
        </authorList>
    </citation>
    <scope>NUCLEOTIDE SEQUENCE [LARGE SCALE GENOMIC DNA]</scope>
    <source>
        <strain evidence="2 3">COT-280</strain>
    </source>
</reference>
<gene>
    <name evidence="2" type="ORF">EII21_08550</name>
</gene>
<sequence>MNASKPFCSIGSRMFVLPLCLWLAACSEAEPPAMPSTVAASAAAHQPLCEIDDNSIGGIPLGTSLEQVRQSFPHAVLTPVTDAEGVGFTMIKLNPDVEIAAYTGAPENPSEPITYLDTSSKACKTAQGVHPEMLLEHAEQRYGAVEQIVMSEIESRQTADFTNQPPTLSFRIDDSGAFDEEDGADLPKITTEYQEGAKIHSIAVFPLPEAE</sequence>
<keyword evidence="3" id="KW-1185">Reference proteome</keyword>
<dbReference type="OrthoDB" id="8606136at2"/>
<dbReference type="Proteomes" id="UP000269923">
    <property type="component" value="Unassembled WGS sequence"/>
</dbReference>
<feature type="signal peptide" evidence="1">
    <location>
        <begin position="1"/>
        <end position="29"/>
    </location>
</feature>
<dbReference type="STRING" id="1121352.GCA_000620925_01743"/>
<dbReference type="RefSeq" id="WP_124795611.1">
    <property type="nucleotide sequence ID" value="NZ_RQYC01000014.1"/>
</dbReference>
<evidence type="ECO:0008006" key="4">
    <source>
        <dbReference type="Google" id="ProtNLM"/>
    </source>
</evidence>
<dbReference type="PROSITE" id="PS51257">
    <property type="entry name" value="PROKAR_LIPOPROTEIN"/>
    <property type="match status" value="1"/>
</dbReference>
<protein>
    <recommendedName>
        <fullName evidence="4">Secreted protein</fullName>
    </recommendedName>
</protein>
<dbReference type="AlphaFoldDB" id="A0A3P2A3I7"/>
<organism evidence="2 3">
    <name type="scientific">Conchiformibius steedae</name>
    <dbReference type="NCBI Taxonomy" id="153493"/>
    <lineage>
        <taxon>Bacteria</taxon>
        <taxon>Pseudomonadati</taxon>
        <taxon>Pseudomonadota</taxon>
        <taxon>Betaproteobacteria</taxon>
        <taxon>Neisseriales</taxon>
        <taxon>Neisseriaceae</taxon>
        <taxon>Conchiformibius</taxon>
    </lineage>
</organism>
<proteinExistence type="predicted"/>
<evidence type="ECO:0000313" key="2">
    <source>
        <dbReference type="EMBL" id="RRD89545.1"/>
    </source>
</evidence>
<evidence type="ECO:0000256" key="1">
    <source>
        <dbReference type="SAM" id="SignalP"/>
    </source>
</evidence>
<name>A0A3P2A3I7_9NEIS</name>